<evidence type="ECO:0000313" key="2">
    <source>
        <dbReference type="EMBL" id="PKK65051.1"/>
    </source>
</evidence>
<dbReference type="AlphaFoldDB" id="A0A2N1MTT7"/>
<protein>
    <submittedName>
        <fullName evidence="2">Uncharacterized protein</fullName>
    </submittedName>
</protein>
<gene>
    <name evidence="2" type="ORF">RhiirC2_81517</name>
</gene>
<feature type="transmembrane region" description="Helical" evidence="1">
    <location>
        <begin position="56"/>
        <end position="73"/>
    </location>
</feature>
<keyword evidence="1" id="KW-1133">Transmembrane helix</keyword>
<dbReference type="EMBL" id="LLXL01001333">
    <property type="protein sequence ID" value="PKK65051.1"/>
    <property type="molecule type" value="Genomic_DNA"/>
</dbReference>
<feature type="transmembrane region" description="Helical" evidence="1">
    <location>
        <begin position="6"/>
        <end position="22"/>
    </location>
</feature>
<keyword evidence="1" id="KW-0472">Membrane</keyword>
<dbReference type="Proteomes" id="UP000233469">
    <property type="component" value="Unassembled WGS sequence"/>
</dbReference>
<reference evidence="2 3" key="2">
    <citation type="submission" date="2017-10" db="EMBL/GenBank/DDBJ databases">
        <title>Extensive intraspecific genome diversity in a model arbuscular mycorrhizal fungus.</title>
        <authorList>
            <person name="Chen E.C.H."/>
            <person name="Morin E."/>
            <person name="Baudet D."/>
            <person name="Noel J."/>
            <person name="Ndikumana S."/>
            <person name="Charron P."/>
            <person name="St-Onge C."/>
            <person name="Giorgi J."/>
            <person name="Grigoriev I.V."/>
            <person name="Roux C."/>
            <person name="Martin F.M."/>
            <person name="Corradi N."/>
        </authorList>
    </citation>
    <scope>NUCLEOTIDE SEQUENCE [LARGE SCALE GENOMIC DNA]</scope>
    <source>
        <strain evidence="2 3">C2</strain>
    </source>
</reference>
<name>A0A2N1MTT7_9GLOM</name>
<proteinExistence type="predicted"/>
<evidence type="ECO:0000313" key="3">
    <source>
        <dbReference type="Proteomes" id="UP000233469"/>
    </source>
</evidence>
<accession>A0A2N1MTT7</accession>
<sequence length="99" mass="12144">MNSYIIFVLFNVLLFQVLPVRWKKESHIRKKKKFDRNFRIPISLKRNSELFFKKKNFPFFISFFPQIIFIYFFSSAKASTTLIQFFVLRCTFLFRIPNI</sequence>
<evidence type="ECO:0000256" key="1">
    <source>
        <dbReference type="SAM" id="Phobius"/>
    </source>
</evidence>
<keyword evidence="1" id="KW-0812">Transmembrane</keyword>
<organism evidence="2 3">
    <name type="scientific">Rhizophagus irregularis</name>
    <dbReference type="NCBI Taxonomy" id="588596"/>
    <lineage>
        <taxon>Eukaryota</taxon>
        <taxon>Fungi</taxon>
        <taxon>Fungi incertae sedis</taxon>
        <taxon>Mucoromycota</taxon>
        <taxon>Glomeromycotina</taxon>
        <taxon>Glomeromycetes</taxon>
        <taxon>Glomerales</taxon>
        <taxon>Glomeraceae</taxon>
        <taxon>Rhizophagus</taxon>
    </lineage>
</organism>
<comment type="caution">
    <text evidence="2">The sequence shown here is derived from an EMBL/GenBank/DDBJ whole genome shotgun (WGS) entry which is preliminary data.</text>
</comment>
<reference evidence="2 3" key="1">
    <citation type="submission" date="2016-04" db="EMBL/GenBank/DDBJ databases">
        <title>Genome analyses suggest a sexual origin of heterokaryosis in a supposedly ancient asexual fungus.</title>
        <authorList>
            <person name="Ropars J."/>
            <person name="Sedzielewska K."/>
            <person name="Noel J."/>
            <person name="Charron P."/>
            <person name="Farinelli L."/>
            <person name="Marton T."/>
            <person name="Kruger M."/>
            <person name="Pelin A."/>
            <person name="Brachmann A."/>
            <person name="Corradi N."/>
        </authorList>
    </citation>
    <scope>NUCLEOTIDE SEQUENCE [LARGE SCALE GENOMIC DNA]</scope>
    <source>
        <strain evidence="2 3">C2</strain>
    </source>
</reference>